<dbReference type="AlphaFoldDB" id="A0A7D9J8S2"/>
<sequence length="790" mass="89600">MLMGMGKVIITITAKPGEELMKQPDLPITRDLQALNDRYDNIWRDIEKRGIDLETTLNNADKYFTALNEATTFLDECEKTLAHQPAIANDLPSIQKQLVSTENLLSKLENFTPVKDACSSGEELIRDREEAPGCKDVKKQISLLKERQDSVLERARARRDRLLGAADRPISEFRNEVRDISAWIQESWNVMSAILRGEGTVVGNQRKIEQIDIENERMKPMMKEIRKNGENLIKYMNSRNQNPQPVVTMMTKLTKAWDEFQEKLLLTKETVNEGKTLPQEPEFLEKAVAIEAFSEFPEEDIDTEPMDTSEHVEEYTDEQGRKVKRITKKTYSSVAPENGAEPEEHVEEFIDEQGRKVRRVTKRVVRRIQERSSHDAPVTFLPCASDMSSHRSRKRSHSREKSHHASTNKSSKRPKSKANDDLDENDHILRQILQSVTDLKADMSVCNSRITALEAHSSETASQGSHFRVDAEHEDDALSVSAGNDIDCFDASQLENMATKPPNLAIRPPDLTIKSPEMTQESPDMDILTKETDPQLVGPTNEHLNSHLYDPDDLAIAWSPSETFTSFLEKNFRRKLTYDQVCEILETQSVPSVEALVAPTLDPSVVQHIAQNNKKFVQERDKELQLVQRALLNATGPLCTLHDQLENNAPVDLVNLKTTVEQTLCLLGSANTQLSILRRKKVLASINKGKLDLANQPLPNAKKWLFGDDFPSIASKEAELSRGLAKNLAPAFTRPKPQGPRFPSSNQSGYNQSKYQNFQFPRHKQKFFRNPRLPYRPQHNSQGTSNSGRN</sequence>
<evidence type="ECO:0000313" key="3">
    <source>
        <dbReference type="Proteomes" id="UP001152795"/>
    </source>
</evidence>
<feature type="compositionally biased region" description="Polar residues" evidence="1">
    <location>
        <begin position="743"/>
        <end position="759"/>
    </location>
</feature>
<keyword evidence="3" id="KW-1185">Reference proteome</keyword>
<feature type="compositionally biased region" description="Basic residues" evidence="1">
    <location>
        <begin position="390"/>
        <end position="416"/>
    </location>
</feature>
<feature type="compositionally biased region" description="Polar residues" evidence="1">
    <location>
        <begin position="778"/>
        <end position="790"/>
    </location>
</feature>
<dbReference type="Gene3D" id="1.20.58.60">
    <property type="match status" value="1"/>
</dbReference>
<dbReference type="SMART" id="SM00150">
    <property type="entry name" value="SPEC"/>
    <property type="match status" value="2"/>
</dbReference>
<name>A0A7D9J8S2_PARCT</name>
<comment type="caution">
    <text evidence="2">The sequence shown here is derived from an EMBL/GenBank/DDBJ whole genome shotgun (WGS) entry which is preliminary data.</text>
</comment>
<organism evidence="2 3">
    <name type="scientific">Paramuricea clavata</name>
    <name type="common">Red gorgonian</name>
    <name type="synonym">Violescent sea-whip</name>
    <dbReference type="NCBI Taxonomy" id="317549"/>
    <lineage>
        <taxon>Eukaryota</taxon>
        <taxon>Metazoa</taxon>
        <taxon>Cnidaria</taxon>
        <taxon>Anthozoa</taxon>
        <taxon>Octocorallia</taxon>
        <taxon>Malacalcyonacea</taxon>
        <taxon>Plexauridae</taxon>
        <taxon>Paramuricea</taxon>
    </lineage>
</organism>
<gene>
    <name evidence="2" type="ORF">PACLA_8A063098</name>
</gene>
<evidence type="ECO:0000313" key="2">
    <source>
        <dbReference type="EMBL" id="CAB4024281.1"/>
    </source>
</evidence>
<evidence type="ECO:0000256" key="1">
    <source>
        <dbReference type="SAM" id="MobiDB-lite"/>
    </source>
</evidence>
<dbReference type="OrthoDB" id="9050231at2759"/>
<dbReference type="SUPFAM" id="SSF46966">
    <property type="entry name" value="Spectrin repeat"/>
    <property type="match status" value="2"/>
</dbReference>
<protein>
    <submittedName>
        <fullName evidence="2">Uncharacterized protein</fullName>
    </submittedName>
</protein>
<feature type="region of interest" description="Disordered" evidence="1">
    <location>
        <begin position="730"/>
        <end position="790"/>
    </location>
</feature>
<accession>A0A7D9J8S2</accession>
<proteinExistence type="predicted"/>
<dbReference type="Proteomes" id="UP001152795">
    <property type="component" value="Unassembled WGS sequence"/>
</dbReference>
<reference evidence="2" key="1">
    <citation type="submission" date="2020-04" db="EMBL/GenBank/DDBJ databases">
        <authorList>
            <person name="Alioto T."/>
            <person name="Alioto T."/>
            <person name="Gomez Garrido J."/>
        </authorList>
    </citation>
    <scope>NUCLEOTIDE SEQUENCE</scope>
    <source>
        <strain evidence="2">A484AB</strain>
    </source>
</reference>
<feature type="region of interest" description="Disordered" evidence="1">
    <location>
        <begin position="378"/>
        <end position="423"/>
    </location>
</feature>
<dbReference type="EMBL" id="CACRXK020012935">
    <property type="protein sequence ID" value="CAB4024281.1"/>
    <property type="molecule type" value="Genomic_DNA"/>
</dbReference>
<dbReference type="InterPro" id="IPR018159">
    <property type="entry name" value="Spectrin/alpha-actinin"/>
</dbReference>